<keyword evidence="1" id="KW-0732">Signal</keyword>
<dbReference type="AlphaFoldDB" id="A0A2A2ETF3"/>
<dbReference type="PANTHER" id="PTHR30105">
    <property type="entry name" value="UNCHARACTERIZED YIBQ-RELATED"/>
    <property type="match status" value="1"/>
</dbReference>
<dbReference type="GO" id="GO:0005975">
    <property type="term" value="P:carbohydrate metabolic process"/>
    <property type="evidence" value="ECO:0007669"/>
    <property type="project" value="InterPro"/>
</dbReference>
<dbReference type="SUPFAM" id="SSF88713">
    <property type="entry name" value="Glycoside hydrolase/deacetylase"/>
    <property type="match status" value="1"/>
</dbReference>
<dbReference type="EMBL" id="NSKD01000012">
    <property type="protein sequence ID" value="PAU76396.1"/>
    <property type="molecule type" value="Genomic_DNA"/>
</dbReference>
<evidence type="ECO:0000313" key="3">
    <source>
        <dbReference type="Proteomes" id="UP000218896"/>
    </source>
</evidence>
<reference evidence="2 3" key="1">
    <citation type="submission" date="2017-08" db="EMBL/GenBank/DDBJ databases">
        <title>Halovibrio sewagensis sp. nov., isolated from wastewater of high salinity.</title>
        <authorList>
            <person name="Dong X."/>
            <person name="Zhang G."/>
        </authorList>
    </citation>
    <scope>NUCLEOTIDE SEQUENCE [LARGE SCALE GENOMIC DNA]</scope>
    <source>
        <strain evidence="2 3">YL5-2</strain>
    </source>
</reference>
<dbReference type="RefSeq" id="WP_095618704.1">
    <property type="nucleotide sequence ID" value="NZ_NSKD01000012.1"/>
</dbReference>
<sequence length="265" mass="28751">MRLTLGLALSLLVLLGPGSAAGQGPPPTIAIIIDDLGLDQEAGARLLEMDQPLTLAFLPHRPYTREQARAAADDGKEVILHAPMANEARIGLGPGGLAADMSRREVQTTLRSALASVPGATGVNNHMGSLLTQVEEPMDWVMDELAGRGLLFIDSRTTAATVAATTALSKNVPVMSRDVFLDNKRDHASIHQQFRLLLRKARENGTAIGIAHPYEETLDYLEAVLPELDRHGYAIATVSRLWSMRHENQPLLPDLADPRLVQKQE</sequence>
<keyword evidence="3" id="KW-1185">Reference proteome</keyword>
<dbReference type="Proteomes" id="UP000218896">
    <property type="component" value="Unassembled WGS sequence"/>
</dbReference>
<accession>A0A2A2ETF3</accession>
<feature type="chain" id="PRO_5012087376" description="Divergent polysaccharide deacetylase family protein" evidence="1">
    <location>
        <begin position="23"/>
        <end position="265"/>
    </location>
</feature>
<name>A0A2A2ETF3_9GAMM</name>
<dbReference type="InterPro" id="IPR011330">
    <property type="entry name" value="Glyco_hydro/deAcase_b/a-brl"/>
</dbReference>
<dbReference type="InterPro" id="IPR006837">
    <property type="entry name" value="Divergent_DAC"/>
</dbReference>
<dbReference type="OrthoDB" id="9784811at2"/>
<dbReference type="Gene3D" id="3.20.20.370">
    <property type="entry name" value="Glycoside hydrolase/deacetylase"/>
    <property type="match status" value="1"/>
</dbReference>
<comment type="caution">
    <text evidence="2">The sequence shown here is derived from an EMBL/GenBank/DDBJ whole genome shotgun (WGS) entry which is preliminary data.</text>
</comment>
<evidence type="ECO:0000313" key="2">
    <source>
        <dbReference type="EMBL" id="PAU76396.1"/>
    </source>
</evidence>
<organism evidence="2 3">
    <name type="scientific">Halovibrio salipaludis</name>
    <dbReference type="NCBI Taxonomy" id="2032626"/>
    <lineage>
        <taxon>Bacteria</taxon>
        <taxon>Pseudomonadati</taxon>
        <taxon>Pseudomonadota</taxon>
        <taxon>Gammaproteobacteria</taxon>
        <taxon>Oceanospirillales</taxon>
        <taxon>Halomonadaceae</taxon>
        <taxon>Halovibrio</taxon>
    </lineage>
</organism>
<protein>
    <recommendedName>
        <fullName evidence="4">Divergent polysaccharide deacetylase family protein</fullName>
    </recommendedName>
</protein>
<evidence type="ECO:0008006" key="4">
    <source>
        <dbReference type="Google" id="ProtNLM"/>
    </source>
</evidence>
<proteinExistence type="predicted"/>
<evidence type="ECO:0000256" key="1">
    <source>
        <dbReference type="SAM" id="SignalP"/>
    </source>
</evidence>
<feature type="signal peptide" evidence="1">
    <location>
        <begin position="1"/>
        <end position="22"/>
    </location>
</feature>
<gene>
    <name evidence="2" type="ORF">CK501_15780</name>
</gene>
<dbReference type="Pfam" id="PF04748">
    <property type="entry name" value="Polysacc_deac_2"/>
    <property type="match status" value="1"/>
</dbReference>
<dbReference type="PANTHER" id="PTHR30105:SF2">
    <property type="entry name" value="DIVERGENT POLYSACCHARIDE DEACETYLASE SUPERFAMILY"/>
    <property type="match status" value="1"/>
</dbReference>
<dbReference type="CDD" id="cd10936">
    <property type="entry name" value="CE4_DAC2"/>
    <property type="match status" value="1"/>
</dbReference>